<feature type="region of interest" description="Disordered" evidence="1">
    <location>
        <begin position="1"/>
        <end position="30"/>
    </location>
</feature>
<gene>
    <name evidence="3" type="primary">LOC106815476</name>
</gene>
<dbReference type="InterPro" id="IPR018800">
    <property type="entry name" value="PRCC"/>
</dbReference>
<sequence>MALVAYGSSDISSDEEDVQMQPQQHTTRELCKQSIETCNPTSNAITQLDTSESHVTSSSSSTQWTSHPSDASRMSNVSRSHLNRDTSVTSTRNESLAFSMSQPKPKSHTPNQGFFSALPPPKSNESMGCAQQFDFDDDVSDVPRAPVCSIKTSKEKSATEVTETKTLLRLPVSSANSDKKDKKRQPVKISAPALVTNDDSDEDESSKEKKKPAVVGGGTGLFALLPQPKHAVTKETNRLLLPFSLTRKVSEKPKVAATNPFAQKKAPVISSVVDEVESDSDEGVGNFFSLDQVSEQKVLPKVGMEPYVVGDVAHSAPVTAPPHGSIVSHGESGSALVATTAASSATSGGEDSHANPIRIDDAKTTVYEASADSMDEPLKFGSGASTWSSRQYTQIHGGRQFGYGSQNAGQYMDHVSSQPIGQYKYTDQGSGPAYNDPYSSSVGTHGIQSNEQYTYSVQGGYDYNEVQSTSSVKQPGYSLEAGQSLSHLVQDEKFLKIQGVKQRGKEEINFIDVNADDELGHMDNHLIKGLSEETEHRSKRKKEEMPSAQQKRKHQLKYLAFQAKERELELKNAWAQGRANRKTAQSKYGF</sequence>
<evidence type="ECO:0000313" key="3">
    <source>
        <dbReference type="RefSeq" id="XP_014675461.1"/>
    </source>
</evidence>
<dbReference type="Pfam" id="PF10253">
    <property type="entry name" value="PRCC"/>
    <property type="match status" value="1"/>
</dbReference>
<dbReference type="PANTHER" id="PTHR13621">
    <property type="entry name" value="PROLINE-RICH PROTEIN PRCC"/>
    <property type="match status" value="1"/>
</dbReference>
<feature type="region of interest" description="Disordered" evidence="1">
    <location>
        <begin position="530"/>
        <end position="555"/>
    </location>
</feature>
<feature type="region of interest" description="Disordered" evidence="1">
    <location>
        <begin position="172"/>
        <end position="214"/>
    </location>
</feature>
<organism evidence="2 3">
    <name type="scientific">Priapulus caudatus</name>
    <name type="common">Priapulid worm</name>
    <dbReference type="NCBI Taxonomy" id="37621"/>
    <lineage>
        <taxon>Eukaryota</taxon>
        <taxon>Metazoa</taxon>
        <taxon>Ecdysozoa</taxon>
        <taxon>Scalidophora</taxon>
        <taxon>Priapulida</taxon>
        <taxon>Priapulimorpha</taxon>
        <taxon>Priapulimorphida</taxon>
        <taxon>Priapulidae</taxon>
        <taxon>Priapulus</taxon>
    </lineage>
</organism>
<dbReference type="Proteomes" id="UP000695022">
    <property type="component" value="Unplaced"/>
</dbReference>
<protein>
    <submittedName>
        <fullName evidence="3">Proline-rich protein PRCC-like isoform X1</fullName>
    </submittedName>
</protein>
<feature type="region of interest" description="Disordered" evidence="1">
    <location>
        <begin position="337"/>
        <end position="360"/>
    </location>
</feature>
<dbReference type="GeneID" id="106815476"/>
<dbReference type="RefSeq" id="XP_014675461.1">
    <property type="nucleotide sequence ID" value="XM_014819975.1"/>
</dbReference>
<feature type="compositionally biased region" description="Basic and acidic residues" evidence="1">
    <location>
        <begin position="350"/>
        <end position="360"/>
    </location>
</feature>
<reference evidence="3" key="1">
    <citation type="submission" date="2025-08" db="UniProtKB">
        <authorList>
            <consortium name="RefSeq"/>
        </authorList>
    </citation>
    <scope>IDENTIFICATION</scope>
</reference>
<feature type="compositionally biased region" description="Polar residues" evidence="1">
    <location>
        <begin position="72"/>
        <end position="114"/>
    </location>
</feature>
<feature type="compositionally biased region" description="Low complexity" evidence="1">
    <location>
        <begin position="337"/>
        <end position="349"/>
    </location>
</feature>
<evidence type="ECO:0000256" key="1">
    <source>
        <dbReference type="SAM" id="MobiDB-lite"/>
    </source>
</evidence>
<proteinExistence type="predicted"/>
<evidence type="ECO:0000313" key="2">
    <source>
        <dbReference type="Proteomes" id="UP000695022"/>
    </source>
</evidence>
<name>A0ABM1ETE0_PRICU</name>
<accession>A0ABM1ETE0</accession>
<feature type="region of interest" description="Disordered" evidence="1">
    <location>
        <begin position="42"/>
        <end position="129"/>
    </location>
</feature>
<keyword evidence="2" id="KW-1185">Reference proteome</keyword>
<feature type="compositionally biased region" description="Low complexity" evidence="1">
    <location>
        <begin position="53"/>
        <end position="69"/>
    </location>
</feature>
<feature type="compositionally biased region" description="Basic and acidic residues" evidence="1">
    <location>
        <begin position="530"/>
        <end position="545"/>
    </location>
</feature>
<dbReference type="PANTHER" id="PTHR13621:SF2">
    <property type="entry name" value="PROLINE-RICH PROTEIN PRCC"/>
    <property type="match status" value="1"/>
</dbReference>